<dbReference type="EMBL" id="GGEC01008863">
    <property type="protein sequence ID" value="MBW89346.1"/>
    <property type="molecule type" value="Transcribed_RNA"/>
</dbReference>
<sequence>MWRAVKLHTSQFNPAIYPDCNRMSCHYSLQTRSPHRRRCGLRSPIRPFASLTVRSHYDDASIATAAAAAPEPSSQYMASVGSPPSSHHRSMLLQLSQWNLTQPHVLALNLIAFVVAVSATWLFFSAIPALLAFKRAAESLEKLIDVTTEELPDTMAAIRLSGMEIGDLTMELSDLGQEITQGVKSSTRAVRIAEESLHKFSNITQPASLQMVASAKTGNRTPVARMARDTREWIVKVRAVLQIFFALSKFSRTTFNFFAKRAKQ</sequence>
<protein>
    <submittedName>
        <fullName evidence="2">Uncharacterized protein MANES_12G141900</fullName>
    </submittedName>
</protein>
<dbReference type="AlphaFoldDB" id="A0A2P2J788"/>
<accession>A0A2P2J788</accession>
<name>A0A2P2J788_RHIMU</name>
<proteinExistence type="predicted"/>
<keyword evidence="1" id="KW-0812">Transmembrane</keyword>
<feature type="transmembrane region" description="Helical" evidence="1">
    <location>
        <begin position="106"/>
        <end position="133"/>
    </location>
</feature>
<keyword evidence="1" id="KW-0472">Membrane</keyword>
<dbReference type="PANTHER" id="PTHR33825:SF5">
    <property type="entry name" value="TRANSMEMBRANE PROTEIN"/>
    <property type="match status" value="1"/>
</dbReference>
<evidence type="ECO:0000256" key="1">
    <source>
        <dbReference type="SAM" id="Phobius"/>
    </source>
</evidence>
<dbReference type="PANTHER" id="PTHR33825">
    <property type="entry name" value="CHITINASE-LIKE PROTEIN"/>
    <property type="match status" value="1"/>
</dbReference>
<reference evidence="2" key="1">
    <citation type="submission" date="2018-02" db="EMBL/GenBank/DDBJ databases">
        <title>Rhizophora mucronata_Transcriptome.</title>
        <authorList>
            <person name="Meera S.P."/>
            <person name="Sreeshan A."/>
            <person name="Augustine A."/>
        </authorList>
    </citation>
    <scope>NUCLEOTIDE SEQUENCE</scope>
    <source>
        <tissue evidence="2">Leaf</tissue>
    </source>
</reference>
<keyword evidence="1" id="KW-1133">Transmembrane helix</keyword>
<organism evidence="2">
    <name type="scientific">Rhizophora mucronata</name>
    <name type="common">Asiatic mangrove</name>
    <dbReference type="NCBI Taxonomy" id="61149"/>
    <lineage>
        <taxon>Eukaryota</taxon>
        <taxon>Viridiplantae</taxon>
        <taxon>Streptophyta</taxon>
        <taxon>Embryophyta</taxon>
        <taxon>Tracheophyta</taxon>
        <taxon>Spermatophyta</taxon>
        <taxon>Magnoliopsida</taxon>
        <taxon>eudicotyledons</taxon>
        <taxon>Gunneridae</taxon>
        <taxon>Pentapetalae</taxon>
        <taxon>rosids</taxon>
        <taxon>fabids</taxon>
        <taxon>Malpighiales</taxon>
        <taxon>Rhizophoraceae</taxon>
        <taxon>Rhizophora</taxon>
    </lineage>
</organism>
<evidence type="ECO:0000313" key="2">
    <source>
        <dbReference type="EMBL" id="MBW89346.1"/>
    </source>
</evidence>